<feature type="region of interest" description="Disordered" evidence="2">
    <location>
        <begin position="1806"/>
        <end position="1825"/>
    </location>
</feature>
<evidence type="ECO:0000256" key="2">
    <source>
        <dbReference type="SAM" id="MobiDB-lite"/>
    </source>
</evidence>
<feature type="compositionally biased region" description="Polar residues" evidence="2">
    <location>
        <begin position="273"/>
        <end position="282"/>
    </location>
</feature>
<dbReference type="InterPro" id="IPR026854">
    <property type="entry name" value="VPS13_N"/>
</dbReference>
<protein>
    <recommendedName>
        <fullName evidence="3">Chorein N-terminal domain-containing protein</fullName>
    </recommendedName>
</protein>
<sequence length="3491" mass="386785">MFRIESYITTIILSYVDRYISNFKRKDAQVSLWEGDAVFHNLDLDLEVLDQEFNLPFSFVSGHVHELHIHVPWTRIASAPVKVTINTIECVMKLKRPGQEQKPKKKKKKTSAASEETPPTYTTALANKVVYNLNITCNNLILKYVDEDIVLSMNIKTLSIVTVNKQWIPMYCVLTPDNLILRKLVSLSDVTICLDKRNASGRIESYLEPLLYKCSLKIRISKTFPFLNNFNAIKTTIAVHTDDVTLSISEPQVTMLLRIILLAKVAFNPPKNGSSSIIQSPENLLENPGDNGEEGQSWGAWVWNLVPSIFPPSYYDKPDLTEKLQSLDFAVYIDSFRLNLKLIEEKKSWQSFMKAEFYGCFLEMLTNTPNWTNVQCGISYLTIFSLLKTDEEVAFVKCGQKVVESMKKPLYEDPDKHISQKSWEQHISFNTEKVLAERAPAFVVDFISAIETPPENWIDDYPSVQQERVLTRLVLGILEINVTPDCLEKVEVIKKSVNNYDYPCYVGTSTITMDEPVQRVKEENLQVIESFYIPQAVYQFTLVEVSVNVFTRFPSTTSRIKMSSELFKLISNRQQPYLYLKIKSLDGSYVKPLYPETLVMIKNQISPTRELISASMTTLSVTLLAINIGLKINGVVLPDMVNLYKLGCSASFNSIFQSEPDAICQHCTLQMEECSISSSKAKLMLFVNLVESLLSDSCSSALLNTTLIQDVVNSSYLPYLKFSIYKVQGVFAKSQVSESIKLKVGSLDAFSFYLKDPQKSFTFLYAGRSLDSSVFDGIAQRPVNDSVAIPFLVYFKLWQFHINLDPSIFKWLMYMPQVSFGNIQCWTPLGSCVSRKISNSSVSSNKKLSEVKDVIKDKNISIISSSTSKSNFNFDWLMKWLSLAVFGEITDVRFTYTSFPTEKNCILVVWVPSVCLTSAQGKFAVDTDSLPIPYGILKKNVIAFPLRLEINGICGWSVSDGIKDNFIEEFSTTCTIALTTRVIPSPLIAFTLHIDTSHISLSLTRIQMSCLADFCISSTKTLNIISMGLSNMGEPLISPEVKMTGSEESMTNLDNSPSQLSNISPAEDDKKGGIKFSCWLQWTLTKLTISLYAKPLQTSTESLKLSLELEDIISSIDIDLVHEKLKMKIGSSTIKHYVSDPNSGWRVGCFGGIMMRAHESSGNNSEFLSLTVTRATAANVHKRIASSSKISYKELSAGQGPEDRNVVEIVIKLEPLDFIISPLVLMRFVSIVEPILAQSEPLSQPSPPPGPPLSQFTTADLPLVYFDLQQVRIFLCSSAQPSSKPDTLAIQIDDITVRSEAVNPVSRKILRSGLSRMTTVPGSKNEDRQYQLDLSIQITTGKWNDLEPLICGISDTDENPAVTWNTVGAPQAGKGEHMVPILTKLGISFILAPPILTAGVLVSGLYFEGNMISEAEIRLSTDQLKLCFSLLSELASVIPETPEASFELDSGIESADGSINVPPFKKISEITKPALPPSQISVSTSTSINTRGIRQRTQVVPSDILITGKGITLKLFSTEDDSSLFLPLLYVSIVQPYISLEKQGDTTTYKASIFDLDVRHGIDGVSTTTVEKDDFMFNFLRSKEGDPDPYKGIPPALANFKSSSVGMKLPSIEIEMGRPLKLSLKISSLQFLKSLQEILPQTSPERSLSSSISIQAISTMPSVSSNSSSANLVSFKGSYGGHHFMHSISSFNITTKQLAVEYFPKELGKRTSIMSIGELEGSVTFPSTQISFKLNLRGVAASIGGRLILTPWSMECNAYLSLENWLLQHLFRASISSDILAIEIHPSQVQAIQDLLDDIKPYIDTNKQTKSKKPEKPSPKDEDEEIYKDDLQTGAFQFTSGSDLPLPYQVTFPSPAVMAWSYPHPRAISSLTILPVPFTKAVSGTVELSLEYLDPLQGWCKWAKGKLSESQTSRVELPAQKRTACVWRVILNCDDLPIQSKALGGCVRVDSVFSRKLVPVLQISTNIDCLSVCLWAKPNKLQSLNQFRPIVNPSDYPFATLAINCLRLGYHSWQSGELEVEVEGRLKMEVLNPRIMKDITIIHSLPMKLSCAFNDDQLNIGVVGGIVSVFLAPSVSHVLYAAISGDPIQPFIICNDTAFTLSFRQSGTSEDILLDSLNCYFYSWKNSTRKMELQFSANRPENRVWSEGVYIGKEGIYPLEVTDNGGRKMTALITVKNLSPVVTQVTFGGELLVKNLLEKDVNVRVVATSISERQRIIQLSGGEKCASVVLHKESNYSLRLALDHGWSGLIPLHNSNAWLVKVPLQEKNEFLSLWCQVLKEEHPTHKRILVLISPMYIVKSLLPGNANVLVETQELQSNISVTVPGRGTLTNLYAPGTTEHRHSLTFNIVGNIPSSSPHVVLNYLDIARNSSPRAVTLNDSLALEENTVSNQKNIWPFLGSPWNQAVWVDTPQPSTVTRVKMRFCGEKLKVPHCIIVELEPWCLVVNTLGRSIAFLVGKEVICNVVHLSVVAPPLIEDVFHLLVKFSDASDEYHKSSGLQLSDNQSFYKPHIPGLIPQVATVQISINSPSSVVYAVFHSKIVNNIRLLHVTSAYVICNLSSQDLKVSCFSLKLGGRKLSVPYDGVPFIDIPKRSTKDFLGEPIPEWIERGDSIDRKLYLVFKNNLGLPGNPVPVPDMSDAREREALLLPTGSEDGWFNIPLSVIFQENEGTTYITIDDDPNPQLIVHNHTPHCLYIAPSVSQGHGAIEESVDWNWYFSLPQGRCGYYRVPAAPGKPLPSIVVARAASSLMWSSAISLTASDSGARLVGLPGSHDLIVSITKIAFTVHLTLTPAHQSLISAADVRTRLSLHVTGGSVTASDEERKKQKVQDTANQNITCREGCLKEISDLSKVKGTVFIKGFHLTLCAESCDRPEWREISVLSLENIVATFDCNKERNIGKASLRVSVWDIQIDNQEHQKGGYDFSVVLLGRGCNVDGSYEKNDFESNDINSLASSYRDGCPALDITLGIDVTNKPVLEDIKVSMLPLELFLEDTYLTEIKTHLQNMFPKLLPKSKEDDRTISLKEKSDDNIVKDSSKETNLDELSPFSASSSAMDFNLYDENDELDDELEKYNRVPLSNELLSSSFELSRPLKLSSLYISPLSIRVSLHTSSKFYIALDQSPLSFAEFKRTDIVTSAYRLGHALTLHYFLGAIYGTGWALGSLQLLGAPAGLARSLGAGLSSLVSLPCEGLAYGPAGFLFGVFHGSASLMRHVTAGTLGCVTKLAGSWSRTLDRLTLDKEDLRYAEEMRRMRPHGLAEGLKQGLTEFGVSLLGGVGGLVQRPLEYAMGSGGSLVGSVSRGLVGAMTRPLSGAASLVAVTTQGLLAEAGWAQVLKTKHVAGSITSGRDSRLTYGSWTLLIVEATSGELQPCDLVLTLNYLKLVFPNNGEKEFLLTDIVITGDKRDPTLIFIYQQTNSDIAEKLSQKRITEYVRESQRALGSPLPPTPPSLDPEPLLFYLNPEVRDYFVSYVQMAARHASRKGFLVMDFDPANG</sequence>
<dbReference type="InterPro" id="IPR039782">
    <property type="entry name" value="VPS13B"/>
</dbReference>
<dbReference type="Pfam" id="PF12624">
    <property type="entry name" value="VPS13_N"/>
    <property type="match status" value="1"/>
</dbReference>
<evidence type="ECO:0000313" key="5">
    <source>
        <dbReference type="Proteomes" id="UP001152798"/>
    </source>
</evidence>
<dbReference type="OrthoDB" id="445152at2759"/>
<keyword evidence="1" id="KW-0813">Transport</keyword>
<accession>A0A9P0HME8</accession>
<keyword evidence="5" id="KW-1185">Reference proteome</keyword>
<proteinExistence type="predicted"/>
<feature type="region of interest" description="Disordered" evidence="2">
    <location>
        <begin position="273"/>
        <end position="292"/>
    </location>
</feature>
<dbReference type="Proteomes" id="UP001152798">
    <property type="component" value="Chromosome 6"/>
</dbReference>
<gene>
    <name evidence="4" type="ORF">NEZAVI_LOCUS12759</name>
</gene>
<evidence type="ECO:0000313" key="4">
    <source>
        <dbReference type="EMBL" id="CAH1404327.1"/>
    </source>
</evidence>
<evidence type="ECO:0000256" key="1">
    <source>
        <dbReference type="ARBA" id="ARBA00022448"/>
    </source>
</evidence>
<name>A0A9P0HME8_NEZVI</name>
<organism evidence="4 5">
    <name type="scientific">Nezara viridula</name>
    <name type="common">Southern green stink bug</name>
    <name type="synonym">Cimex viridulus</name>
    <dbReference type="NCBI Taxonomy" id="85310"/>
    <lineage>
        <taxon>Eukaryota</taxon>
        <taxon>Metazoa</taxon>
        <taxon>Ecdysozoa</taxon>
        <taxon>Arthropoda</taxon>
        <taxon>Hexapoda</taxon>
        <taxon>Insecta</taxon>
        <taxon>Pterygota</taxon>
        <taxon>Neoptera</taxon>
        <taxon>Paraneoptera</taxon>
        <taxon>Hemiptera</taxon>
        <taxon>Heteroptera</taxon>
        <taxon>Panheteroptera</taxon>
        <taxon>Pentatomomorpha</taxon>
        <taxon>Pentatomoidea</taxon>
        <taxon>Pentatomidae</taxon>
        <taxon>Pentatominae</taxon>
        <taxon>Nezara</taxon>
    </lineage>
</organism>
<dbReference type="PANTHER" id="PTHR12517:SF0">
    <property type="entry name" value="INTERMEMBRANE LIPID TRANSFER PROTEIN VPS13B"/>
    <property type="match status" value="1"/>
</dbReference>
<evidence type="ECO:0000259" key="3">
    <source>
        <dbReference type="Pfam" id="PF12624"/>
    </source>
</evidence>
<feature type="region of interest" description="Disordered" evidence="2">
    <location>
        <begin position="97"/>
        <end position="117"/>
    </location>
</feature>
<dbReference type="PANTHER" id="PTHR12517">
    <property type="entry name" value="VACUOLAR PROTEIN SORTING-ASSOCIATED PROTEIN 13B"/>
    <property type="match status" value="1"/>
</dbReference>
<reference evidence="4" key="1">
    <citation type="submission" date="2022-01" db="EMBL/GenBank/DDBJ databases">
        <authorList>
            <person name="King R."/>
        </authorList>
    </citation>
    <scope>NUCLEOTIDE SEQUENCE</scope>
</reference>
<feature type="domain" description="Chorein N-terminal" evidence="3">
    <location>
        <begin position="5"/>
        <end position="215"/>
    </location>
</feature>
<dbReference type="EMBL" id="OV725082">
    <property type="protein sequence ID" value="CAH1404327.1"/>
    <property type="molecule type" value="Genomic_DNA"/>
</dbReference>